<dbReference type="OMA" id="QRNQILW"/>
<organism evidence="2 3">
    <name type="scientific">Paramecium octaurelia</name>
    <dbReference type="NCBI Taxonomy" id="43137"/>
    <lineage>
        <taxon>Eukaryota</taxon>
        <taxon>Sar</taxon>
        <taxon>Alveolata</taxon>
        <taxon>Ciliophora</taxon>
        <taxon>Intramacronucleata</taxon>
        <taxon>Oligohymenophorea</taxon>
        <taxon>Peniculida</taxon>
        <taxon>Parameciidae</taxon>
        <taxon>Paramecium</taxon>
    </lineage>
</organism>
<sequence length="350" mass="38685">MKVTITLLVILAIANASMVQKFPLKYGGKRSLMNIMVEVENKIKSHSPLDTIKGVLDNFKSAVTEEQGTHDAVYAAQQAECQSEIAYRRAEVDDAKGTLKIANEILKTSNILLKKTEATLGETENILNSVSLHIDLINDVRKEDTQSYNRGAVIFNDAINAIDDAIDLGTTLVKGEASLIQVAEITTKLMLASISTKMNKAFKIPLAALASIKNEENDAGAAERLVQLLQSLRGNVEDAWTSYTAENTNAIALFIQQKDLYLATQERLESSKQQLVSKSENIHGVITVQTAVVQAATGKKQRNQILWDDAEDLCHSFDVEYEAVTEGRRQELILVQELERAVERRAAEQQ</sequence>
<comment type="caution">
    <text evidence="2">The sequence shown here is derived from an EMBL/GenBank/DDBJ whole genome shotgun (WGS) entry which is preliminary data.</text>
</comment>
<dbReference type="OrthoDB" id="297206at2759"/>
<reference evidence="2" key="1">
    <citation type="submission" date="2021-01" db="EMBL/GenBank/DDBJ databases">
        <authorList>
            <consortium name="Genoscope - CEA"/>
            <person name="William W."/>
        </authorList>
    </citation>
    <scope>NUCLEOTIDE SEQUENCE</scope>
</reference>
<dbReference type="AlphaFoldDB" id="A0A8S1STM6"/>
<gene>
    <name evidence="2" type="ORF">POCTA_138.1.T0140021</name>
</gene>
<evidence type="ECO:0000313" key="2">
    <source>
        <dbReference type="EMBL" id="CAD8142527.1"/>
    </source>
</evidence>
<keyword evidence="1" id="KW-0732">Signal</keyword>
<proteinExistence type="predicted"/>
<dbReference type="EMBL" id="CAJJDP010000014">
    <property type="protein sequence ID" value="CAD8142527.1"/>
    <property type="molecule type" value="Genomic_DNA"/>
</dbReference>
<keyword evidence="3" id="KW-1185">Reference proteome</keyword>
<feature type="signal peptide" evidence="1">
    <location>
        <begin position="1"/>
        <end position="16"/>
    </location>
</feature>
<name>A0A8S1STM6_PAROT</name>
<protein>
    <submittedName>
        <fullName evidence="2">Uncharacterized protein</fullName>
    </submittedName>
</protein>
<feature type="chain" id="PRO_5035849203" evidence="1">
    <location>
        <begin position="17"/>
        <end position="350"/>
    </location>
</feature>
<evidence type="ECO:0000256" key="1">
    <source>
        <dbReference type="SAM" id="SignalP"/>
    </source>
</evidence>
<accession>A0A8S1STM6</accession>
<evidence type="ECO:0000313" key="3">
    <source>
        <dbReference type="Proteomes" id="UP000683925"/>
    </source>
</evidence>
<dbReference type="Proteomes" id="UP000683925">
    <property type="component" value="Unassembled WGS sequence"/>
</dbReference>